<gene>
    <name evidence="2" type="ORF">Tco_1043988</name>
</gene>
<dbReference type="EMBL" id="BQNB010018697">
    <property type="protein sequence ID" value="GJT77263.1"/>
    <property type="molecule type" value="Genomic_DNA"/>
</dbReference>
<accession>A0ABQ5GNP0</accession>
<name>A0ABQ5GNP0_9ASTR</name>
<evidence type="ECO:0000313" key="3">
    <source>
        <dbReference type="Proteomes" id="UP001151760"/>
    </source>
</evidence>
<evidence type="ECO:0000256" key="1">
    <source>
        <dbReference type="SAM" id="MobiDB-lite"/>
    </source>
</evidence>
<keyword evidence="3" id="KW-1185">Reference proteome</keyword>
<evidence type="ECO:0000313" key="2">
    <source>
        <dbReference type="EMBL" id="GJT77263.1"/>
    </source>
</evidence>
<proteinExistence type="predicted"/>
<feature type="region of interest" description="Disordered" evidence="1">
    <location>
        <begin position="258"/>
        <end position="290"/>
    </location>
</feature>
<feature type="compositionally biased region" description="Basic and acidic residues" evidence="1">
    <location>
        <begin position="262"/>
        <end position="278"/>
    </location>
</feature>
<dbReference type="Proteomes" id="UP001151760">
    <property type="component" value="Unassembled WGS sequence"/>
</dbReference>
<comment type="caution">
    <text evidence="2">The sequence shown here is derived from an EMBL/GenBank/DDBJ whole genome shotgun (WGS) entry which is preliminary data.</text>
</comment>
<reference evidence="2" key="1">
    <citation type="journal article" date="2022" name="Int. J. Mol. Sci.">
        <title>Draft Genome of Tanacetum Coccineum: Genomic Comparison of Closely Related Tanacetum-Family Plants.</title>
        <authorList>
            <person name="Yamashiro T."/>
            <person name="Shiraishi A."/>
            <person name="Nakayama K."/>
            <person name="Satake H."/>
        </authorList>
    </citation>
    <scope>NUCLEOTIDE SEQUENCE</scope>
</reference>
<sequence length="290" mass="33101">MLAPKCATYNGRSTFANPKYLKIAQSEKPRLYKISYDTSDPANRFCPNGEETVTLGKESRSKLDKDKVKPYDYTSQNSPLETFKPPSKTYLDQLERATVFRKTIPQLKCYQVKDKVVPNNSQVKFQKKEVEDHHRISSISKKTKSVTACNDSSNSRTSNENVVCAECGTCVFNSNHDACVSRYLKDVNARTKKPNVVPISASKPKRKANKSVATPHKKTVASDTTIQKSKSYYKELYENTNQEWKWWIAKKCPSSYTWSQKPLRDQKDNDPKIRKDDESTSISPLYDIGL</sequence>
<protein>
    <submittedName>
        <fullName evidence="2">Uncharacterized protein</fullName>
    </submittedName>
</protein>
<reference evidence="2" key="2">
    <citation type="submission" date="2022-01" db="EMBL/GenBank/DDBJ databases">
        <authorList>
            <person name="Yamashiro T."/>
            <person name="Shiraishi A."/>
            <person name="Satake H."/>
            <person name="Nakayama K."/>
        </authorList>
    </citation>
    <scope>NUCLEOTIDE SEQUENCE</scope>
</reference>
<organism evidence="2 3">
    <name type="scientific">Tanacetum coccineum</name>
    <dbReference type="NCBI Taxonomy" id="301880"/>
    <lineage>
        <taxon>Eukaryota</taxon>
        <taxon>Viridiplantae</taxon>
        <taxon>Streptophyta</taxon>
        <taxon>Embryophyta</taxon>
        <taxon>Tracheophyta</taxon>
        <taxon>Spermatophyta</taxon>
        <taxon>Magnoliopsida</taxon>
        <taxon>eudicotyledons</taxon>
        <taxon>Gunneridae</taxon>
        <taxon>Pentapetalae</taxon>
        <taxon>asterids</taxon>
        <taxon>campanulids</taxon>
        <taxon>Asterales</taxon>
        <taxon>Asteraceae</taxon>
        <taxon>Asteroideae</taxon>
        <taxon>Anthemideae</taxon>
        <taxon>Anthemidinae</taxon>
        <taxon>Tanacetum</taxon>
    </lineage>
</organism>